<dbReference type="PROSITE" id="PS00194">
    <property type="entry name" value="THIOREDOXIN_1"/>
    <property type="match status" value="1"/>
</dbReference>
<dbReference type="InterPro" id="IPR017937">
    <property type="entry name" value="Thioredoxin_CS"/>
</dbReference>
<keyword evidence="2" id="KW-0201">Cytochrome c-type biogenesis</keyword>
<dbReference type="PANTHER" id="PTHR42852:SF6">
    <property type="entry name" value="THIOL:DISULFIDE INTERCHANGE PROTEIN DSBE"/>
    <property type="match status" value="1"/>
</dbReference>
<evidence type="ECO:0000256" key="2">
    <source>
        <dbReference type="ARBA" id="ARBA00022748"/>
    </source>
</evidence>
<keyword evidence="3" id="KW-1015">Disulfide bond</keyword>
<gene>
    <name evidence="6" type="ORF">N5A92_26205</name>
</gene>
<comment type="caution">
    <text evidence="6">The sequence shown here is derived from an EMBL/GenBank/DDBJ whole genome shotgun (WGS) entry which is preliminary data.</text>
</comment>
<evidence type="ECO:0000259" key="5">
    <source>
        <dbReference type="PROSITE" id="PS51352"/>
    </source>
</evidence>
<dbReference type="InterPro" id="IPR013766">
    <property type="entry name" value="Thioredoxin_domain"/>
</dbReference>
<keyword evidence="4" id="KW-0676">Redox-active center</keyword>
<proteinExistence type="predicted"/>
<protein>
    <submittedName>
        <fullName evidence="6">Redoxin family protein</fullName>
    </submittedName>
</protein>
<name>A0ABT2LWL4_9HYPH</name>
<dbReference type="InterPro" id="IPR013740">
    <property type="entry name" value="Redoxin"/>
</dbReference>
<dbReference type="EMBL" id="JAOCZP010000014">
    <property type="protein sequence ID" value="MCT7378509.1"/>
    <property type="molecule type" value="Genomic_DNA"/>
</dbReference>
<evidence type="ECO:0000313" key="6">
    <source>
        <dbReference type="EMBL" id="MCT7378509.1"/>
    </source>
</evidence>
<accession>A0ABT2LWL4</accession>
<keyword evidence="7" id="KW-1185">Reference proteome</keyword>
<evidence type="ECO:0000313" key="7">
    <source>
        <dbReference type="Proteomes" id="UP001320831"/>
    </source>
</evidence>
<dbReference type="PROSITE" id="PS51352">
    <property type="entry name" value="THIOREDOXIN_2"/>
    <property type="match status" value="1"/>
</dbReference>
<feature type="domain" description="Thioredoxin" evidence="5">
    <location>
        <begin position="63"/>
        <end position="205"/>
    </location>
</feature>
<reference evidence="6 7" key="1">
    <citation type="submission" date="2022-09" db="EMBL/GenBank/DDBJ databases">
        <title>Chelativorans salina sp. nov., a novel slightly halophilic bacterium isolated from a saline lake sediment enrichment.</title>
        <authorList>
            <person name="Gao L."/>
            <person name="Fang B.-Z."/>
            <person name="Li W.-J."/>
        </authorList>
    </citation>
    <scope>NUCLEOTIDE SEQUENCE [LARGE SCALE GENOMIC DNA]</scope>
    <source>
        <strain evidence="6 7">EGI FJ00035</strain>
    </source>
</reference>
<dbReference type="RefSeq" id="WP_260907486.1">
    <property type="nucleotide sequence ID" value="NZ_JAOCZP010000014.1"/>
</dbReference>
<comment type="subcellular location">
    <subcellularLocation>
        <location evidence="1">Cell envelope</location>
    </subcellularLocation>
</comment>
<dbReference type="Proteomes" id="UP001320831">
    <property type="component" value="Unassembled WGS sequence"/>
</dbReference>
<dbReference type="SUPFAM" id="SSF52833">
    <property type="entry name" value="Thioredoxin-like"/>
    <property type="match status" value="1"/>
</dbReference>
<evidence type="ECO:0000256" key="1">
    <source>
        <dbReference type="ARBA" id="ARBA00004196"/>
    </source>
</evidence>
<evidence type="ECO:0000256" key="4">
    <source>
        <dbReference type="ARBA" id="ARBA00023284"/>
    </source>
</evidence>
<sequence>MSTIRAMKPRTAAILAVAVIGGLAAAGALWKFANSDGSEIGAEGSGSSISTATPQASGTLVFHETPQVVPDLSFVNRDGREMSLADFRGQTVLLNIWATWCVPCREEMPSLDRLQAELGGSDFVVVPLSIDRGGIPAVAAFYQELGLTKVGIYVDESGRVFRKLGAVGIPTTLLIGPEGKELGRLVGPAEWDSPEMVALLRGQLQSAANVD</sequence>
<dbReference type="PANTHER" id="PTHR42852">
    <property type="entry name" value="THIOL:DISULFIDE INTERCHANGE PROTEIN DSBE"/>
    <property type="match status" value="1"/>
</dbReference>
<dbReference type="Pfam" id="PF08534">
    <property type="entry name" value="Redoxin"/>
    <property type="match status" value="1"/>
</dbReference>
<dbReference type="Gene3D" id="3.40.30.10">
    <property type="entry name" value="Glutaredoxin"/>
    <property type="match status" value="1"/>
</dbReference>
<dbReference type="InterPro" id="IPR036249">
    <property type="entry name" value="Thioredoxin-like_sf"/>
</dbReference>
<organism evidence="6 7">
    <name type="scientific">Chelativorans salis</name>
    <dbReference type="NCBI Taxonomy" id="2978478"/>
    <lineage>
        <taxon>Bacteria</taxon>
        <taxon>Pseudomonadati</taxon>
        <taxon>Pseudomonadota</taxon>
        <taxon>Alphaproteobacteria</taxon>
        <taxon>Hyphomicrobiales</taxon>
        <taxon>Phyllobacteriaceae</taxon>
        <taxon>Chelativorans</taxon>
    </lineage>
</organism>
<evidence type="ECO:0000256" key="3">
    <source>
        <dbReference type="ARBA" id="ARBA00023157"/>
    </source>
</evidence>
<dbReference type="CDD" id="cd02966">
    <property type="entry name" value="TlpA_like_family"/>
    <property type="match status" value="1"/>
</dbReference>
<dbReference type="InterPro" id="IPR050553">
    <property type="entry name" value="Thioredoxin_ResA/DsbE_sf"/>
</dbReference>